<gene>
    <name evidence="2" type="ORF">ARHIZOSPH14_19850</name>
</gene>
<feature type="region of interest" description="Disordered" evidence="1">
    <location>
        <begin position="142"/>
        <end position="276"/>
    </location>
</feature>
<protein>
    <recommendedName>
        <fullName evidence="4">HD domain-containing protein</fullName>
    </recommendedName>
</protein>
<proteinExistence type="predicted"/>
<keyword evidence="3" id="KW-1185">Reference proteome</keyword>
<feature type="compositionally biased region" description="Low complexity" evidence="1">
    <location>
        <begin position="232"/>
        <end position="253"/>
    </location>
</feature>
<feature type="compositionally biased region" description="Low complexity" evidence="1">
    <location>
        <begin position="144"/>
        <end position="167"/>
    </location>
</feature>
<evidence type="ECO:0000313" key="2">
    <source>
        <dbReference type="EMBL" id="GLI27743.1"/>
    </source>
</evidence>
<evidence type="ECO:0000313" key="3">
    <source>
        <dbReference type="Proteomes" id="UP001144396"/>
    </source>
</evidence>
<feature type="region of interest" description="Disordered" evidence="1">
    <location>
        <begin position="1"/>
        <end position="35"/>
    </location>
</feature>
<dbReference type="AlphaFoldDB" id="A0A9W6D1F0"/>
<feature type="compositionally biased region" description="Pro residues" evidence="1">
    <location>
        <begin position="184"/>
        <end position="194"/>
    </location>
</feature>
<accession>A0A9W6D1F0</accession>
<dbReference type="Gene3D" id="1.10.3210.10">
    <property type="entry name" value="Hypothetical protein af1432"/>
    <property type="match status" value="1"/>
</dbReference>
<comment type="caution">
    <text evidence="2">The sequence shown here is derived from an EMBL/GenBank/DDBJ whole genome shotgun (WGS) entry which is preliminary data.</text>
</comment>
<reference evidence="2" key="1">
    <citation type="submission" date="2022-12" db="EMBL/GenBank/DDBJ databases">
        <title>Reference genome sequencing for broad-spectrum identification of bacterial and archaeal isolates by mass spectrometry.</title>
        <authorList>
            <person name="Sekiguchi Y."/>
            <person name="Tourlousse D.M."/>
        </authorList>
    </citation>
    <scope>NUCLEOTIDE SEQUENCE</scope>
    <source>
        <strain evidence="2">14</strain>
    </source>
</reference>
<name>A0A9W6D1F0_9MICO</name>
<dbReference type="EMBL" id="BSDP01000001">
    <property type="protein sequence ID" value="GLI27743.1"/>
    <property type="molecule type" value="Genomic_DNA"/>
</dbReference>
<organism evidence="2 3">
    <name type="scientific">Agromyces rhizosphaerae</name>
    <dbReference type="NCBI Taxonomy" id="88374"/>
    <lineage>
        <taxon>Bacteria</taxon>
        <taxon>Bacillati</taxon>
        <taxon>Actinomycetota</taxon>
        <taxon>Actinomycetes</taxon>
        <taxon>Micrococcales</taxon>
        <taxon>Microbacteriaceae</taxon>
        <taxon>Agromyces</taxon>
    </lineage>
</organism>
<evidence type="ECO:0000256" key="1">
    <source>
        <dbReference type="SAM" id="MobiDB-lite"/>
    </source>
</evidence>
<dbReference type="Proteomes" id="UP001144396">
    <property type="component" value="Unassembled WGS sequence"/>
</dbReference>
<evidence type="ECO:0008006" key="4">
    <source>
        <dbReference type="Google" id="ProtNLM"/>
    </source>
</evidence>
<feature type="compositionally biased region" description="Basic and acidic residues" evidence="1">
    <location>
        <begin position="222"/>
        <end position="231"/>
    </location>
</feature>
<dbReference type="SUPFAM" id="SSF109604">
    <property type="entry name" value="HD-domain/PDEase-like"/>
    <property type="match status" value="1"/>
</dbReference>
<sequence>MPAEEEPIALFRTPNGRGGQVARNGSGDRNGQGDARVVGLHGRRVEAVERADDGPTYYLCSAEPGGDFASIVVVTGSGDRRRYFTTRDGSRMTEIDGAAFAFLRDGETTSMLEIDERELGLIEAELRFGRPVHGRDLIAEASERAAGASEQRADASAPSPADVPTVPIATVSRSRPGSDIAPPVSVPPPPPAPVAPVAAPVAPQPEPEPEPAASEPPVSEPPQRERAHAAPEHVAAPAPARTAEPPVAAEPVASAPPSPETETPAPTEHHHHAAPTTSLTPVEAIAQVQLAKGIAFVAHRERLDRSGTPFIDHPGRVAERFDPILEPIESAAAWMHDVLEDTPITARELFEAGVLPEIIEVVQLLTRSPDVPPDDYYAKIRRHPVARRVKLADIDDNTAAWRTRRLDFDMQTRMARKYHHAREALGAE</sequence>
<dbReference type="RefSeq" id="WP_281884530.1">
    <property type="nucleotide sequence ID" value="NZ_BSDP01000001.1"/>
</dbReference>